<dbReference type="PROSITE" id="PS51192">
    <property type="entry name" value="HELICASE_ATP_BIND_1"/>
    <property type="match status" value="1"/>
</dbReference>
<evidence type="ECO:0000256" key="7">
    <source>
        <dbReference type="ARBA" id="ARBA00022801"/>
    </source>
</evidence>
<dbReference type="GO" id="GO:0005737">
    <property type="term" value="C:cytoplasm"/>
    <property type="evidence" value="ECO:0007669"/>
    <property type="project" value="TreeGrafter"/>
</dbReference>
<keyword evidence="9" id="KW-0862">Zinc</keyword>
<dbReference type="InterPro" id="IPR004589">
    <property type="entry name" value="DNA_helicase_ATP-dep_RecQ"/>
</dbReference>
<dbReference type="GO" id="GO:0043138">
    <property type="term" value="F:3'-5' DNA helicase activity"/>
    <property type="evidence" value="ECO:0007669"/>
    <property type="project" value="UniProtKB-EC"/>
</dbReference>
<dbReference type="InterPro" id="IPR011545">
    <property type="entry name" value="DEAD/DEAH_box_helicase_dom"/>
</dbReference>
<dbReference type="PROSITE" id="PS50967">
    <property type="entry name" value="HRDC"/>
    <property type="match status" value="1"/>
</dbReference>
<evidence type="ECO:0000256" key="2">
    <source>
        <dbReference type="ARBA" id="ARBA00001947"/>
    </source>
</evidence>
<dbReference type="PROSITE" id="PS51194">
    <property type="entry name" value="HELICASE_CTER"/>
    <property type="match status" value="1"/>
</dbReference>
<dbReference type="Pfam" id="PF00570">
    <property type="entry name" value="HRDC"/>
    <property type="match status" value="1"/>
</dbReference>
<dbReference type="Pfam" id="PF16124">
    <property type="entry name" value="RecQ_Zn_bind"/>
    <property type="match status" value="1"/>
</dbReference>
<dbReference type="PANTHER" id="PTHR13710:SF105">
    <property type="entry name" value="ATP-DEPENDENT DNA HELICASE Q1"/>
    <property type="match status" value="1"/>
</dbReference>
<dbReference type="GO" id="GO:0005524">
    <property type="term" value="F:ATP binding"/>
    <property type="evidence" value="ECO:0007669"/>
    <property type="project" value="UniProtKB-KW"/>
</dbReference>
<keyword evidence="10" id="KW-0067">ATP-binding</keyword>
<keyword evidence="22" id="KW-1185">Reference proteome</keyword>
<dbReference type="InterPro" id="IPR018982">
    <property type="entry name" value="RQC_domain"/>
</dbReference>
<keyword evidence="11" id="KW-0238">DNA-binding</keyword>
<keyword evidence="5" id="KW-0547">Nucleotide-binding</keyword>
<evidence type="ECO:0000256" key="9">
    <source>
        <dbReference type="ARBA" id="ARBA00022833"/>
    </source>
</evidence>
<keyword evidence="4" id="KW-0479">Metal-binding</keyword>
<keyword evidence="13" id="KW-0234">DNA repair</keyword>
<comment type="similarity">
    <text evidence="3">Belongs to the helicase family. RecQ subfamily.</text>
</comment>
<dbReference type="SMART" id="SM00490">
    <property type="entry name" value="HELICc"/>
    <property type="match status" value="1"/>
</dbReference>
<evidence type="ECO:0000259" key="19">
    <source>
        <dbReference type="PROSITE" id="PS51192"/>
    </source>
</evidence>
<keyword evidence="14" id="KW-0413">Isomerase</keyword>
<dbReference type="RefSeq" id="WP_186908048.1">
    <property type="nucleotide sequence ID" value="NZ_JACOPP010000013.1"/>
</dbReference>
<dbReference type="Pfam" id="PF00271">
    <property type="entry name" value="Helicase_C"/>
    <property type="match status" value="1"/>
</dbReference>
<dbReference type="NCBIfam" id="TIGR00614">
    <property type="entry name" value="recQ_fam"/>
    <property type="match status" value="1"/>
</dbReference>
<dbReference type="InterPro" id="IPR027417">
    <property type="entry name" value="P-loop_NTPase"/>
</dbReference>
<evidence type="ECO:0000256" key="5">
    <source>
        <dbReference type="ARBA" id="ARBA00022741"/>
    </source>
</evidence>
<proteinExistence type="inferred from homology"/>
<dbReference type="Gene3D" id="1.10.10.10">
    <property type="entry name" value="Winged helix-like DNA-binding domain superfamily/Winged helix DNA-binding domain"/>
    <property type="match status" value="1"/>
</dbReference>
<evidence type="ECO:0000313" key="22">
    <source>
        <dbReference type="Proteomes" id="UP000661435"/>
    </source>
</evidence>
<dbReference type="SUPFAM" id="SSF47819">
    <property type="entry name" value="HRDC-like"/>
    <property type="match status" value="1"/>
</dbReference>
<dbReference type="InterPro" id="IPR001650">
    <property type="entry name" value="Helicase_C-like"/>
</dbReference>
<feature type="domain" description="Helicase C-terminal" evidence="20">
    <location>
        <begin position="216"/>
        <end position="365"/>
    </location>
</feature>
<dbReference type="CDD" id="cd18794">
    <property type="entry name" value="SF2_C_RecQ"/>
    <property type="match status" value="1"/>
</dbReference>
<reference evidence="21" key="1">
    <citation type="submission" date="2020-08" db="EMBL/GenBank/DDBJ databases">
        <title>Genome public.</title>
        <authorList>
            <person name="Liu C."/>
            <person name="Sun Q."/>
        </authorList>
    </citation>
    <scope>NUCLEOTIDE SEQUENCE</scope>
    <source>
        <strain evidence="21">NSJ-51</strain>
    </source>
</reference>
<dbReference type="SMART" id="SM00341">
    <property type="entry name" value="HRDC"/>
    <property type="match status" value="1"/>
</dbReference>
<evidence type="ECO:0000256" key="13">
    <source>
        <dbReference type="ARBA" id="ARBA00023204"/>
    </source>
</evidence>
<gene>
    <name evidence="21" type="primary">recQ</name>
    <name evidence="21" type="ORF">H8S57_10560</name>
</gene>
<dbReference type="GO" id="GO:0009432">
    <property type="term" value="P:SOS response"/>
    <property type="evidence" value="ECO:0007669"/>
    <property type="project" value="UniProtKB-UniRule"/>
</dbReference>
<evidence type="ECO:0000256" key="14">
    <source>
        <dbReference type="ARBA" id="ARBA00023235"/>
    </source>
</evidence>
<dbReference type="GO" id="GO:0003677">
    <property type="term" value="F:DNA binding"/>
    <property type="evidence" value="ECO:0007669"/>
    <property type="project" value="UniProtKB-KW"/>
</dbReference>
<dbReference type="GO" id="GO:0006310">
    <property type="term" value="P:DNA recombination"/>
    <property type="evidence" value="ECO:0007669"/>
    <property type="project" value="UniProtKB-UniRule"/>
</dbReference>
<evidence type="ECO:0000256" key="8">
    <source>
        <dbReference type="ARBA" id="ARBA00022806"/>
    </source>
</evidence>
<keyword evidence="7 21" id="KW-0378">Hydrolase</keyword>
<dbReference type="InterPro" id="IPR036390">
    <property type="entry name" value="WH_DNA-bd_sf"/>
</dbReference>
<evidence type="ECO:0000256" key="3">
    <source>
        <dbReference type="ARBA" id="ARBA00005446"/>
    </source>
</evidence>
<dbReference type="AlphaFoldDB" id="A0A8J6MF73"/>
<protein>
    <recommendedName>
        <fullName evidence="16">DNA helicase RecQ</fullName>
        <ecNumber evidence="16">5.6.2.4</ecNumber>
    </recommendedName>
</protein>
<dbReference type="EMBL" id="JACOPP010000013">
    <property type="protein sequence ID" value="MBC5734163.1"/>
    <property type="molecule type" value="Genomic_DNA"/>
</dbReference>
<evidence type="ECO:0000256" key="6">
    <source>
        <dbReference type="ARBA" id="ARBA00022763"/>
    </source>
</evidence>
<dbReference type="Proteomes" id="UP000661435">
    <property type="component" value="Unassembled WGS sequence"/>
</dbReference>
<dbReference type="Pfam" id="PF09382">
    <property type="entry name" value="RQC"/>
    <property type="match status" value="1"/>
</dbReference>
<dbReference type="InterPro" id="IPR014001">
    <property type="entry name" value="Helicase_ATP-bd"/>
</dbReference>
<dbReference type="GO" id="GO:0009378">
    <property type="term" value="F:four-way junction helicase activity"/>
    <property type="evidence" value="ECO:0007669"/>
    <property type="project" value="TreeGrafter"/>
</dbReference>
<evidence type="ECO:0000259" key="20">
    <source>
        <dbReference type="PROSITE" id="PS51194"/>
    </source>
</evidence>
<dbReference type="EC" id="5.6.2.4" evidence="16"/>
<dbReference type="NCBIfam" id="TIGR01389">
    <property type="entry name" value="recQ"/>
    <property type="match status" value="1"/>
</dbReference>
<dbReference type="CDD" id="cd17920">
    <property type="entry name" value="DEXHc_RecQ"/>
    <property type="match status" value="1"/>
</dbReference>
<dbReference type="GO" id="GO:0046872">
    <property type="term" value="F:metal ion binding"/>
    <property type="evidence" value="ECO:0007669"/>
    <property type="project" value="UniProtKB-KW"/>
</dbReference>
<dbReference type="InterPro" id="IPR002121">
    <property type="entry name" value="HRDC_dom"/>
</dbReference>
<feature type="domain" description="HRDC" evidence="18">
    <location>
        <begin position="531"/>
        <end position="604"/>
    </location>
</feature>
<evidence type="ECO:0000256" key="12">
    <source>
        <dbReference type="ARBA" id="ARBA00023172"/>
    </source>
</evidence>
<dbReference type="InterPro" id="IPR032284">
    <property type="entry name" value="RecQ_Zn-bd"/>
</dbReference>
<comment type="catalytic activity">
    <reaction evidence="15">
        <text>Couples ATP hydrolysis with the unwinding of duplex DNA by translocating in the 3'-5' direction.</text>
        <dbReference type="EC" id="5.6.2.4"/>
    </reaction>
</comment>
<dbReference type="GO" id="GO:0043590">
    <property type="term" value="C:bacterial nucleoid"/>
    <property type="evidence" value="ECO:0007669"/>
    <property type="project" value="TreeGrafter"/>
</dbReference>
<dbReference type="Pfam" id="PF00270">
    <property type="entry name" value="DEAD"/>
    <property type="match status" value="1"/>
</dbReference>
<accession>A0A8J6MF73</accession>
<evidence type="ECO:0000313" key="21">
    <source>
        <dbReference type="EMBL" id="MBC5734163.1"/>
    </source>
</evidence>
<evidence type="ECO:0000256" key="4">
    <source>
        <dbReference type="ARBA" id="ARBA00022723"/>
    </source>
</evidence>
<evidence type="ECO:0000256" key="10">
    <source>
        <dbReference type="ARBA" id="ARBA00022840"/>
    </source>
</evidence>
<evidence type="ECO:0000256" key="15">
    <source>
        <dbReference type="ARBA" id="ARBA00034617"/>
    </source>
</evidence>
<evidence type="ECO:0000256" key="16">
    <source>
        <dbReference type="NCBIfam" id="TIGR01389"/>
    </source>
</evidence>
<comment type="cofactor">
    <cofactor evidence="2">
        <name>Zn(2+)</name>
        <dbReference type="ChEBI" id="CHEBI:29105"/>
    </cofactor>
</comment>
<dbReference type="InterPro" id="IPR036388">
    <property type="entry name" value="WH-like_DNA-bd_sf"/>
</dbReference>
<sequence>MELLEALKTYFGYDSFRPGQEAVVSALCSGRDVAAVMPTGAGKSLCFQLPALLLEGITLVVSPLISLMRDQVAALVQAGIPAAFFNSALTERQYALALERARAGRYKLIYVAPERLGTERFLDFALHAEIALLAVDEAHCVSQWGQDFRPHYLEIPDFAARLPRRPVVGAFTATATQAVRRDMRELLQLRDPYEIVTGFDRPNLFFAVRHGREQDKRAWLLEFVKRHGEDSGIVYCATRKKVEEVCALLKAEGVPAGRYHAGLEQEERGRSQEDFLWDRIRVMVATNAFGMGIDKSDVRYVVHYNMPKDMESYYQEAGRAGRDGEKAECVLLYSSADEQTARFLIQQDRENEALDEAQLEQVRRRDYTRLRRMSGYCHTGDCLRRYLLEYFGETPPGRCGSCGNCLEQQEAVDVTAQAAAILRCVARLGPRFGMSTICDLVRGADSRKLRQWGLNHQEGYGVLKGESREHVNDCIRALIAQGCLVRSEGEYPVLGLGQAARRVLEGDSRVTMRASGSGGEARRTGRPSGVAPENEALFGRLRAVRAALARRLGLPAYVVFSDAALRDMCAKRPQTERELLNVSGVGEAKLQRYGAAFLEELRKA</sequence>
<keyword evidence="8 21" id="KW-0347">Helicase</keyword>
<dbReference type="GO" id="GO:0006281">
    <property type="term" value="P:DNA repair"/>
    <property type="evidence" value="ECO:0007669"/>
    <property type="project" value="UniProtKB-KW"/>
</dbReference>
<dbReference type="SUPFAM" id="SSF46785">
    <property type="entry name" value="Winged helix' DNA-binding domain"/>
    <property type="match status" value="1"/>
</dbReference>
<name>A0A8J6MF73_9FIRM</name>
<dbReference type="PANTHER" id="PTHR13710">
    <property type="entry name" value="DNA HELICASE RECQ FAMILY MEMBER"/>
    <property type="match status" value="1"/>
</dbReference>
<dbReference type="FunFam" id="3.40.50.300:FF:001389">
    <property type="entry name" value="ATP-dependent DNA helicase RecQ"/>
    <property type="match status" value="1"/>
</dbReference>
<evidence type="ECO:0000256" key="11">
    <source>
        <dbReference type="ARBA" id="ARBA00023125"/>
    </source>
</evidence>
<organism evidence="21 22">
    <name type="scientific">Lawsonibacter hominis</name>
    <dbReference type="NCBI Taxonomy" id="2763053"/>
    <lineage>
        <taxon>Bacteria</taxon>
        <taxon>Bacillati</taxon>
        <taxon>Bacillota</taxon>
        <taxon>Clostridia</taxon>
        <taxon>Eubacteriales</taxon>
        <taxon>Oscillospiraceae</taxon>
        <taxon>Lawsonibacter</taxon>
    </lineage>
</organism>
<dbReference type="SMART" id="SM00487">
    <property type="entry name" value="DEXDc"/>
    <property type="match status" value="1"/>
</dbReference>
<evidence type="ECO:0000259" key="18">
    <source>
        <dbReference type="PROSITE" id="PS50967"/>
    </source>
</evidence>
<dbReference type="GO" id="GO:0006260">
    <property type="term" value="P:DNA replication"/>
    <property type="evidence" value="ECO:0007669"/>
    <property type="project" value="InterPro"/>
</dbReference>
<keyword evidence="6" id="KW-0227">DNA damage</keyword>
<dbReference type="GO" id="GO:0030894">
    <property type="term" value="C:replisome"/>
    <property type="evidence" value="ECO:0007669"/>
    <property type="project" value="TreeGrafter"/>
</dbReference>
<dbReference type="Gene3D" id="1.10.150.80">
    <property type="entry name" value="HRDC domain"/>
    <property type="match status" value="1"/>
</dbReference>
<feature type="domain" description="Helicase ATP-binding" evidence="19">
    <location>
        <begin position="24"/>
        <end position="193"/>
    </location>
</feature>
<comment type="caution">
    <text evidence="21">The sequence shown here is derived from an EMBL/GenBank/DDBJ whole genome shotgun (WGS) entry which is preliminary data.</text>
</comment>
<evidence type="ECO:0000256" key="1">
    <source>
        <dbReference type="ARBA" id="ARBA00001946"/>
    </source>
</evidence>
<keyword evidence="12" id="KW-0233">DNA recombination</keyword>
<dbReference type="InterPro" id="IPR006293">
    <property type="entry name" value="DNA_helicase_ATP-dep_RecQ_bac"/>
</dbReference>
<dbReference type="SMART" id="SM00956">
    <property type="entry name" value="RQC"/>
    <property type="match status" value="1"/>
</dbReference>
<dbReference type="InterPro" id="IPR010997">
    <property type="entry name" value="HRDC-like_sf"/>
</dbReference>
<dbReference type="Gene3D" id="3.40.50.300">
    <property type="entry name" value="P-loop containing nucleotide triphosphate hydrolases"/>
    <property type="match status" value="2"/>
</dbReference>
<dbReference type="GO" id="GO:0016787">
    <property type="term" value="F:hydrolase activity"/>
    <property type="evidence" value="ECO:0007669"/>
    <property type="project" value="UniProtKB-KW"/>
</dbReference>
<comment type="cofactor">
    <cofactor evidence="1">
        <name>Mg(2+)</name>
        <dbReference type="ChEBI" id="CHEBI:18420"/>
    </cofactor>
</comment>
<dbReference type="InterPro" id="IPR044876">
    <property type="entry name" value="HRDC_dom_sf"/>
</dbReference>
<evidence type="ECO:0000256" key="17">
    <source>
        <dbReference type="SAM" id="MobiDB-lite"/>
    </source>
</evidence>
<feature type="region of interest" description="Disordered" evidence="17">
    <location>
        <begin position="511"/>
        <end position="530"/>
    </location>
</feature>
<dbReference type="SUPFAM" id="SSF52540">
    <property type="entry name" value="P-loop containing nucleoside triphosphate hydrolases"/>
    <property type="match status" value="1"/>
</dbReference>